<reference evidence="1 2" key="1">
    <citation type="submission" date="2024-06" db="EMBL/GenBank/DDBJ databases">
        <title>Genomic Encyclopedia of Type Strains, Phase IV (KMG-IV): sequencing the most valuable type-strain genomes for metagenomic binning, comparative biology and taxonomic classification.</title>
        <authorList>
            <person name="Goeker M."/>
        </authorList>
    </citation>
    <scope>NUCLEOTIDE SEQUENCE [LARGE SCALE GENOMIC DNA]</scope>
    <source>
        <strain evidence="1 2">DSM 21331</strain>
    </source>
</reference>
<organism evidence="1 2">
    <name type="scientific">Methylobacterium goesingense</name>
    <dbReference type="NCBI Taxonomy" id="243690"/>
    <lineage>
        <taxon>Bacteria</taxon>
        <taxon>Pseudomonadati</taxon>
        <taxon>Pseudomonadota</taxon>
        <taxon>Alphaproteobacteria</taxon>
        <taxon>Hyphomicrobiales</taxon>
        <taxon>Methylobacteriaceae</taxon>
        <taxon>Methylobacterium</taxon>
    </lineage>
</organism>
<dbReference type="InterPro" id="IPR006311">
    <property type="entry name" value="TAT_signal"/>
</dbReference>
<keyword evidence="2" id="KW-1185">Reference proteome</keyword>
<dbReference type="RefSeq" id="WP_238280336.1">
    <property type="nucleotide sequence ID" value="NZ_BPQL01000084.1"/>
</dbReference>
<sequence>MGQEQKDQLGRRQFFRALGGGTVAAAVGVSTAPMTATEAKAYDPGTDETRSRYRLSDEVKAFYRTNGYETIQNSTNAAGKK</sequence>
<evidence type="ECO:0008006" key="3">
    <source>
        <dbReference type="Google" id="ProtNLM"/>
    </source>
</evidence>
<gene>
    <name evidence="1" type="ORF">ABID43_001125</name>
</gene>
<accession>A0ABV2L192</accession>
<dbReference type="Proteomes" id="UP001549145">
    <property type="component" value="Unassembled WGS sequence"/>
</dbReference>
<comment type="caution">
    <text evidence="1">The sequence shown here is derived from an EMBL/GenBank/DDBJ whole genome shotgun (WGS) entry which is preliminary data.</text>
</comment>
<evidence type="ECO:0000313" key="1">
    <source>
        <dbReference type="EMBL" id="MET3691600.1"/>
    </source>
</evidence>
<dbReference type="PROSITE" id="PS51318">
    <property type="entry name" value="TAT"/>
    <property type="match status" value="1"/>
</dbReference>
<proteinExistence type="predicted"/>
<evidence type="ECO:0000313" key="2">
    <source>
        <dbReference type="Proteomes" id="UP001549145"/>
    </source>
</evidence>
<protein>
    <recommendedName>
        <fullName evidence="3">Formate dehydrogenase</fullName>
    </recommendedName>
</protein>
<name>A0ABV2L192_9HYPH</name>
<dbReference type="EMBL" id="JBEPMM010000002">
    <property type="protein sequence ID" value="MET3691600.1"/>
    <property type="molecule type" value="Genomic_DNA"/>
</dbReference>